<dbReference type="GO" id="GO:0032259">
    <property type="term" value="P:methylation"/>
    <property type="evidence" value="ECO:0007669"/>
    <property type="project" value="UniProtKB-KW"/>
</dbReference>
<dbReference type="InterPro" id="IPR008854">
    <property type="entry name" value="TPMT"/>
</dbReference>
<dbReference type="STRING" id="2880.D7FPT2"/>
<dbReference type="CDD" id="cd02440">
    <property type="entry name" value="AdoMet_MTases"/>
    <property type="match status" value="1"/>
</dbReference>
<name>D7FPT2_ECTSI</name>
<dbReference type="SUPFAM" id="SSF53335">
    <property type="entry name" value="S-adenosyl-L-methionine-dependent methyltransferases"/>
    <property type="match status" value="1"/>
</dbReference>
<keyword evidence="6" id="KW-1185">Reference proteome</keyword>
<proteinExistence type="predicted"/>
<evidence type="ECO:0000256" key="1">
    <source>
        <dbReference type="ARBA" id="ARBA00022553"/>
    </source>
</evidence>
<sequence>MSMTDPSEVRASPAWEGYWSGGISKGDQWDTGVVSPALQKLLDEGVLPTGRALVPGCGRGYDSIAFGKSSYDSIGLDLSPTGVEQAKALLAEEKEEDISGKARQELGKPLSVVEFRSGDFFKFSPEQEGKFDVILDYTFLCALDPAARDDWADHMVSLLRPEGELVTIIFPIVEKEGGPPFAVSESIVSDLLEPRGLKAIHLEKLEPSLCHKTREGKTALGRWRFSGSK</sequence>
<dbReference type="Pfam" id="PF05724">
    <property type="entry name" value="TPMT"/>
    <property type="match status" value="1"/>
</dbReference>
<dbReference type="PANTHER" id="PTHR32183">
    <property type="match status" value="1"/>
</dbReference>
<keyword evidence="2" id="KW-0489">Methyltransferase</keyword>
<dbReference type="EMBL" id="FN649738">
    <property type="protein sequence ID" value="CBJ30539.1"/>
    <property type="molecule type" value="Genomic_DNA"/>
</dbReference>
<dbReference type="Proteomes" id="UP000002630">
    <property type="component" value="Linkage Group LG13"/>
</dbReference>
<organism evidence="5 6">
    <name type="scientific">Ectocarpus siliculosus</name>
    <name type="common">Brown alga</name>
    <name type="synonym">Conferva siliculosa</name>
    <dbReference type="NCBI Taxonomy" id="2880"/>
    <lineage>
        <taxon>Eukaryota</taxon>
        <taxon>Sar</taxon>
        <taxon>Stramenopiles</taxon>
        <taxon>Ochrophyta</taxon>
        <taxon>PX clade</taxon>
        <taxon>Phaeophyceae</taxon>
        <taxon>Ectocarpales</taxon>
        <taxon>Ectocarpaceae</taxon>
        <taxon>Ectocarpus</taxon>
    </lineage>
</organism>
<evidence type="ECO:0000256" key="2">
    <source>
        <dbReference type="ARBA" id="ARBA00022603"/>
    </source>
</evidence>
<evidence type="ECO:0000256" key="3">
    <source>
        <dbReference type="ARBA" id="ARBA00022679"/>
    </source>
</evidence>
<evidence type="ECO:0008006" key="7">
    <source>
        <dbReference type="Google" id="ProtNLM"/>
    </source>
</evidence>
<reference evidence="5 6" key="1">
    <citation type="journal article" date="2010" name="Nature">
        <title>The Ectocarpus genome and the independent evolution of multicellularity in brown algae.</title>
        <authorList>
            <person name="Cock J.M."/>
            <person name="Sterck L."/>
            <person name="Rouze P."/>
            <person name="Scornet D."/>
            <person name="Allen A.E."/>
            <person name="Amoutzias G."/>
            <person name="Anthouard V."/>
            <person name="Artiguenave F."/>
            <person name="Aury J.M."/>
            <person name="Badger J.H."/>
            <person name="Beszteri B."/>
            <person name="Billiau K."/>
            <person name="Bonnet E."/>
            <person name="Bothwell J.H."/>
            <person name="Bowler C."/>
            <person name="Boyen C."/>
            <person name="Brownlee C."/>
            <person name="Carrano C.J."/>
            <person name="Charrier B."/>
            <person name="Cho G.Y."/>
            <person name="Coelho S.M."/>
            <person name="Collen J."/>
            <person name="Corre E."/>
            <person name="Da Silva C."/>
            <person name="Delage L."/>
            <person name="Delaroque N."/>
            <person name="Dittami S.M."/>
            <person name="Doulbeau S."/>
            <person name="Elias M."/>
            <person name="Farnham G."/>
            <person name="Gachon C.M."/>
            <person name="Gschloessl B."/>
            <person name="Heesch S."/>
            <person name="Jabbari K."/>
            <person name="Jubin C."/>
            <person name="Kawai H."/>
            <person name="Kimura K."/>
            <person name="Kloareg B."/>
            <person name="Kupper F.C."/>
            <person name="Lang D."/>
            <person name="Le Bail A."/>
            <person name="Leblanc C."/>
            <person name="Lerouge P."/>
            <person name="Lohr M."/>
            <person name="Lopez P.J."/>
            <person name="Martens C."/>
            <person name="Maumus F."/>
            <person name="Michel G."/>
            <person name="Miranda-Saavedra D."/>
            <person name="Morales J."/>
            <person name="Moreau H."/>
            <person name="Motomura T."/>
            <person name="Nagasato C."/>
            <person name="Napoli C.A."/>
            <person name="Nelson D.R."/>
            <person name="Nyvall-Collen P."/>
            <person name="Peters A.F."/>
            <person name="Pommier C."/>
            <person name="Potin P."/>
            <person name="Poulain J."/>
            <person name="Quesneville H."/>
            <person name="Read B."/>
            <person name="Rensing S.A."/>
            <person name="Ritter A."/>
            <person name="Rousvoal S."/>
            <person name="Samanta M."/>
            <person name="Samson G."/>
            <person name="Schroeder D.C."/>
            <person name="Segurens B."/>
            <person name="Strittmatter M."/>
            <person name="Tonon T."/>
            <person name="Tregear J.W."/>
            <person name="Valentin K."/>
            <person name="von Dassow P."/>
            <person name="Yamagishi T."/>
            <person name="Van de Peer Y."/>
            <person name="Wincker P."/>
        </authorList>
    </citation>
    <scope>NUCLEOTIDE SEQUENCE [LARGE SCALE GENOMIC DNA]</scope>
    <source>
        <strain evidence="6">Ec32 / CCAP1310/4</strain>
    </source>
</reference>
<evidence type="ECO:0000313" key="5">
    <source>
        <dbReference type="EMBL" id="CBJ30539.1"/>
    </source>
</evidence>
<dbReference type="EMBL" id="FN648374">
    <property type="protein sequence ID" value="CBJ30539.1"/>
    <property type="molecule type" value="Genomic_DNA"/>
</dbReference>
<dbReference type="GO" id="GO:0008757">
    <property type="term" value="F:S-adenosylmethionine-dependent methyltransferase activity"/>
    <property type="evidence" value="ECO:0007669"/>
    <property type="project" value="InterPro"/>
</dbReference>
<accession>D7FPT2</accession>
<dbReference type="InParanoid" id="D7FPT2"/>
<gene>
    <name evidence="5" type="ORF">Esi_0199_0025</name>
</gene>
<dbReference type="Gene3D" id="3.40.50.150">
    <property type="entry name" value="Vaccinia Virus protein VP39"/>
    <property type="match status" value="1"/>
</dbReference>
<dbReference type="eggNOG" id="ENOG502QS1V">
    <property type="taxonomic scope" value="Eukaryota"/>
</dbReference>
<dbReference type="AlphaFoldDB" id="D7FPT2"/>
<evidence type="ECO:0000256" key="4">
    <source>
        <dbReference type="ARBA" id="ARBA00022691"/>
    </source>
</evidence>
<dbReference type="OrthoDB" id="276151at2759"/>
<evidence type="ECO:0000313" key="6">
    <source>
        <dbReference type="Proteomes" id="UP000002630"/>
    </source>
</evidence>
<keyword evidence="4" id="KW-0949">S-adenosyl-L-methionine</keyword>
<dbReference type="InterPro" id="IPR029063">
    <property type="entry name" value="SAM-dependent_MTases_sf"/>
</dbReference>
<dbReference type="PANTHER" id="PTHR32183:SF6">
    <property type="entry name" value="CYSTEINE SULFINATE DESULFINASE_CYSTEINE DESULFURASE AND RELATED ENZYMES"/>
    <property type="match status" value="1"/>
</dbReference>
<keyword evidence="3" id="KW-0808">Transferase</keyword>
<protein>
    <recommendedName>
        <fullName evidence="7">Thiol methyltransferase 1</fullName>
    </recommendedName>
</protein>
<keyword evidence="1" id="KW-0597">Phosphoprotein</keyword>
<dbReference type="PROSITE" id="PS51585">
    <property type="entry name" value="SAM_MT_TPMT"/>
    <property type="match status" value="1"/>
</dbReference>
<dbReference type="OMA" id="NEIIARW"/>